<name>A0A1U7LP35_NEOID</name>
<dbReference type="OrthoDB" id="4179406at2759"/>
<evidence type="ECO:0000256" key="2">
    <source>
        <dbReference type="SAM" id="Phobius"/>
    </source>
</evidence>
<accession>A0A1U7LP35</accession>
<evidence type="ECO:0000313" key="3">
    <source>
        <dbReference type="EMBL" id="OLL24426.1"/>
    </source>
</evidence>
<feature type="transmembrane region" description="Helical" evidence="2">
    <location>
        <begin position="76"/>
        <end position="93"/>
    </location>
</feature>
<keyword evidence="2" id="KW-1133">Transmembrane helix</keyword>
<keyword evidence="4" id="KW-1185">Reference proteome</keyword>
<organism evidence="3 4">
    <name type="scientific">Neolecta irregularis (strain DAH-3)</name>
    <dbReference type="NCBI Taxonomy" id="1198029"/>
    <lineage>
        <taxon>Eukaryota</taxon>
        <taxon>Fungi</taxon>
        <taxon>Dikarya</taxon>
        <taxon>Ascomycota</taxon>
        <taxon>Taphrinomycotina</taxon>
        <taxon>Neolectales</taxon>
        <taxon>Neolectaceae</taxon>
        <taxon>Neolecta</taxon>
    </lineage>
</organism>
<feature type="transmembrane region" description="Helical" evidence="2">
    <location>
        <begin position="100"/>
        <end position="121"/>
    </location>
</feature>
<dbReference type="Proteomes" id="UP000186594">
    <property type="component" value="Unassembled WGS sequence"/>
</dbReference>
<dbReference type="AlphaFoldDB" id="A0A1U7LP35"/>
<feature type="region of interest" description="Disordered" evidence="1">
    <location>
        <begin position="19"/>
        <end position="43"/>
    </location>
</feature>
<dbReference type="EMBL" id="LXFE01000826">
    <property type="protein sequence ID" value="OLL24426.1"/>
    <property type="molecule type" value="Genomic_DNA"/>
</dbReference>
<keyword evidence="2" id="KW-0812">Transmembrane</keyword>
<reference evidence="3 4" key="1">
    <citation type="submission" date="2016-04" db="EMBL/GenBank/DDBJ databases">
        <title>Evolutionary innovation and constraint leading to complex multicellularity in the Ascomycota.</title>
        <authorList>
            <person name="Cisse O."/>
            <person name="Nguyen A."/>
            <person name="Hewitt D.A."/>
            <person name="Jedd G."/>
            <person name="Stajich J.E."/>
        </authorList>
    </citation>
    <scope>NUCLEOTIDE SEQUENCE [LARGE SCALE GENOMIC DNA]</scope>
    <source>
        <strain evidence="3 4">DAH-3</strain>
    </source>
</reference>
<sequence>MSLGYQSETESIASVILNSNSGANTPRKLKNRKKNRRKSKGRALNHENGTQNVLYRLTAFIISFALDVIFTSLHLLRIPFALLLILGLGYLLFTHATHQFYSYFQIVIAPLCSLPIPIPYITQYCAAPVIDYQRLVDMQVEAFDTLLDESSPTVALDIKKAEMATQDLRTLVKSSDLTSKEVLADGLERFIEGARGVGRDLQKLSARVNGALDLTLAINEHTTKLLDQAAKKTRTWHLILNPVHTEAQIQSAFVSTMLAMDSDFRSIILQATSAIHNLDLLEEHINTIHQLSSHESRLQKYAKVELMSELWTILGGNRARLSIFDENLSLLRSLDTYRQKARSQVVGTLNAVQKFGFELQELRETVARPSLGEGIPPEIQAQAIKIGIERLQESRVRNREREIAETRERLEERSRLGIEG</sequence>
<protein>
    <submittedName>
        <fullName evidence="3">Uncharacterized protein</fullName>
    </submittedName>
</protein>
<keyword evidence="2" id="KW-0472">Membrane</keyword>
<evidence type="ECO:0000313" key="4">
    <source>
        <dbReference type="Proteomes" id="UP000186594"/>
    </source>
</evidence>
<feature type="compositionally biased region" description="Basic residues" evidence="1">
    <location>
        <begin position="27"/>
        <end position="43"/>
    </location>
</feature>
<dbReference type="OMA" id="ININRWT"/>
<proteinExistence type="predicted"/>
<gene>
    <name evidence="3" type="ORF">NEOLI_001731</name>
</gene>
<dbReference type="STRING" id="1198029.A0A1U7LP35"/>
<feature type="transmembrane region" description="Helical" evidence="2">
    <location>
        <begin position="53"/>
        <end position="70"/>
    </location>
</feature>
<comment type="caution">
    <text evidence="3">The sequence shown here is derived from an EMBL/GenBank/DDBJ whole genome shotgun (WGS) entry which is preliminary data.</text>
</comment>
<evidence type="ECO:0000256" key="1">
    <source>
        <dbReference type="SAM" id="MobiDB-lite"/>
    </source>
</evidence>